<evidence type="ECO:0000256" key="1">
    <source>
        <dbReference type="ARBA" id="ARBA00022571"/>
    </source>
</evidence>
<evidence type="ECO:0000313" key="9">
    <source>
        <dbReference type="Proteomes" id="UP001560685"/>
    </source>
</evidence>
<dbReference type="GO" id="GO:0003942">
    <property type="term" value="F:N-acetyl-gamma-glutamyl-phosphate reductase activity"/>
    <property type="evidence" value="ECO:0007669"/>
    <property type="project" value="UniProtKB-EC"/>
</dbReference>
<dbReference type="Gene3D" id="3.40.50.720">
    <property type="entry name" value="NAD(P)-binding Rossmann-like Domain"/>
    <property type="match status" value="1"/>
</dbReference>
<dbReference type="InterPro" id="IPR036291">
    <property type="entry name" value="NAD(P)-bd_dom_sf"/>
</dbReference>
<dbReference type="CDD" id="cd24149">
    <property type="entry name" value="AGPR_N_ARG5_6_like"/>
    <property type="match status" value="1"/>
</dbReference>
<comment type="catalytic activity">
    <reaction evidence="5">
        <text>N-acetyl-L-glutamate 5-semialdehyde + phosphate + NADP(+) = N-acetyl-L-glutamyl 5-phosphate + NADPH + H(+)</text>
        <dbReference type="Rhea" id="RHEA:21588"/>
        <dbReference type="ChEBI" id="CHEBI:15378"/>
        <dbReference type="ChEBI" id="CHEBI:29123"/>
        <dbReference type="ChEBI" id="CHEBI:43474"/>
        <dbReference type="ChEBI" id="CHEBI:57783"/>
        <dbReference type="ChEBI" id="CHEBI:57936"/>
        <dbReference type="ChEBI" id="CHEBI:58349"/>
        <dbReference type="EC" id="1.2.1.38"/>
    </reaction>
</comment>
<evidence type="ECO:0000256" key="2">
    <source>
        <dbReference type="ARBA" id="ARBA00022605"/>
    </source>
</evidence>
<organism evidence="8 9">
    <name type="scientific">Hyphococcus lacteus</name>
    <dbReference type="NCBI Taxonomy" id="3143536"/>
    <lineage>
        <taxon>Bacteria</taxon>
        <taxon>Pseudomonadati</taxon>
        <taxon>Pseudomonadota</taxon>
        <taxon>Alphaproteobacteria</taxon>
        <taxon>Parvularculales</taxon>
        <taxon>Parvularculaceae</taxon>
        <taxon>Hyphococcus</taxon>
    </lineage>
</organism>
<evidence type="ECO:0000256" key="3">
    <source>
        <dbReference type="ARBA" id="ARBA00022857"/>
    </source>
</evidence>
<dbReference type="RefSeq" id="WP_369311891.1">
    <property type="nucleotide sequence ID" value="NZ_JBEHZE010000001.1"/>
</dbReference>
<evidence type="ECO:0000256" key="6">
    <source>
        <dbReference type="PROSITE-ProRule" id="PRU10010"/>
    </source>
</evidence>
<evidence type="ECO:0000256" key="5">
    <source>
        <dbReference type="HAMAP-Rule" id="MF_00150"/>
    </source>
</evidence>
<gene>
    <name evidence="5 8" type="primary">argC</name>
    <name evidence="8" type="ORF">ABFZ84_01055</name>
</gene>
<dbReference type="SUPFAM" id="SSF55347">
    <property type="entry name" value="Glyceraldehyde-3-phosphate dehydrogenase-like, C-terminal domain"/>
    <property type="match status" value="1"/>
</dbReference>
<protein>
    <recommendedName>
        <fullName evidence="5">N-acetyl-gamma-glutamyl-phosphate reductase</fullName>
        <shortName evidence="5">AGPR</shortName>
        <ecNumber evidence="5">1.2.1.38</ecNumber>
    </recommendedName>
    <alternativeName>
        <fullName evidence="5">N-acetyl-glutamate semialdehyde dehydrogenase</fullName>
        <shortName evidence="5">NAGSA dehydrogenase</shortName>
    </alternativeName>
</protein>
<comment type="caution">
    <text evidence="8">The sequence shown here is derived from an EMBL/GenBank/DDBJ whole genome shotgun (WGS) entry which is preliminary data.</text>
</comment>
<feature type="active site" evidence="5 6">
    <location>
        <position position="135"/>
    </location>
</feature>
<dbReference type="NCBIfam" id="TIGR01850">
    <property type="entry name" value="argC"/>
    <property type="match status" value="1"/>
</dbReference>
<evidence type="ECO:0000259" key="7">
    <source>
        <dbReference type="SMART" id="SM00859"/>
    </source>
</evidence>
<feature type="domain" description="Semialdehyde dehydrogenase NAD-binding" evidence="7">
    <location>
        <begin position="6"/>
        <end position="127"/>
    </location>
</feature>
<keyword evidence="9" id="KW-1185">Reference proteome</keyword>
<dbReference type="InterPro" id="IPR000706">
    <property type="entry name" value="AGPR_type-1"/>
</dbReference>
<evidence type="ECO:0000313" key="8">
    <source>
        <dbReference type="EMBL" id="MEX6632125.1"/>
    </source>
</evidence>
<sequence>MSTPFLVGIVGARGHTGRELIRLIAGHSELMLAFAVSREFAGRAVAEIAPEDKDECVFEALGPEEAAKRRADVVILALPDGASKAYVDALEKFAPDRIIIDLSADYRFDDNWVYGLPELNRAKINRAKRIANPGCYATAMQLAIAPLLPDLEGTPSVFGVSGYSGAGTTPSPRNDVDRLKDNLMPYALAGHKHEREATRHLGTQVRFSPHVHPAFRGLMVTVHIPLAKAMSLADLTQRFDDKFGNDPLIFLRSDAPELKEGTNLTGVIIGGFTLSEDGKCAVVVAAEDNLLKGAAVQAIQNVNLALGLNETEGLV</sequence>
<comment type="subcellular location">
    <subcellularLocation>
        <location evidence="5">Cytoplasm</location>
    </subcellularLocation>
</comment>
<dbReference type="PANTHER" id="PTHR32338:SF10">
    <property type="entry name" value="N-ACETYL-GAMMA-GLUTAMYL-PHOSPHATE REDUCTASE, CHLOROPLASTIC-RELATED"/>
    <property type="match status" value="1"/>
</dbReference>
<proteinExistence type="inferred from homology"/>
<dbReference type="EC" id="1.2.1.38" evidence="5"/>
<comment type="similarity">
    <text evidence="5">Belongs to the NAGSA dehydrogenase family. Type 1 subfamily.</text>
</comment>
<dbReference type="PANTHER" id="PTHR32338">
    <property type="entry name" value="N-ACETYL-GAMMA-GLUTAMYL-PHOSPHATE REDUCTASE, CHLOROPLASTIC-RELATED-RELATED"/>
    <property type="match status" value="1"/>
</dbReference>
<dbReference type="PROSITE" id="PS01224">
    <property type="entry name" value="ARGC"/>
    <property type="match status" value="1"/>
</dbReference>
<dbReference type="Proteomes" id="UP001560685">
    <property type="component" value="Unassembled WGS sequence"/>
</dbReference>
<dbReference type="InterPro" id="IPR050085">
    <property type="entry name" value="AGPR"/>
</dbReference>
<dbReference type="SUPFAM" id="SSF51735">
    <property type="entry name" value="NAD(P)-binding Rossmann-fold domains"/>
    <property type="match status" value="1"/>
</dbReference>
<dbReference type="SMART" id="SM00859">
    <property type="entry name" value="Semialdhyde_dh"/>
    <property type="match status" value="1"/>
</dbReference>
<keyword evidence="2 5" id="KW-0028">Amino-acid biosynthesis</keyword>
<keyword evidence="5" id="KW-0963">Cytoplasm</keyword>
<dbReference type="Pfam" id="PF01118">
    <property type="entry name" value="Semialdhyde_dh"/>
    <property type="match status" value="1"/>
</dbReference>
<keyword evidence="4 5" id="KW-0560">Oxidoreductase</keyword>
<dbReference type="Gene3D" id="3.30.360.10">
    <property type="entry name" value="Dihydrodipicolinate Reductase, domain 2"/>
    <property type="match status" value="1"/>
</dbReference>
<accession>A0ABV3Z019</accession>
<name>A0ABV3Z019_9PROT</name>
<comment type="function">
    <text evidence="5">Catalyzes the NADPH-dependent reduction of N-acetyl-5-glutamyl phosphate to yield N-acetyl-L-glutamate 5-semialdehyde.</text>
</comment>
<dbReference type="InterPro" id="IPR023013">
    <property type="entry name" value="AGPR_AS"/>
</dbReference>
<dbReference type="InterPro" id="IPR000534">
    <property type="entry name" value="Semialdehyde_DH_NAD-bd"/>
</dbReference>
<dbReference type="Pfam" id="PF22698">
    <property type="entry name" value="Semialdhyde_dhC_1"/>
    <property type="match status" value="1"/>
</dbReference>
<comment type="pathway">
    <text evidence="5">Amino-acid biosynthesis; L-arginine biosynthesis; N(2)-acetyl-L-ornithine from L-glutamate: step 3/4.</text>
</comment>
<dbReference type="HAMAP" id="MF_00150">
    <property type="entry name" value="ArgC_type1"/>
    <property type="match status" value="1"/>
</dbReference>
<keyword evidence="1 5" id="KW-0055">Arginine biosynthesis</keyword>
<dbReference type="CDD" id="cd23936">
    <property type="entry name" value="AGPR_C_ARG5_6_like"/>
    <property type="match status" value="1"/>
</dbReference>
<dbReference type="EMBL" id="JBEHZE010000001">
    <property type="protein sequence ID" value="MEX6632125.1"/>
    <property type="molecule type" value="Genomic_DNA"/>
</dbReference>
<keyword evidence="3 5" id="KW-0521">NADP</keyword>
<evidence type="ECO:0000256" key="4">
    <source>
        <dbReference type="ARBA" id="ARBA00023002"/>
    </source>
</evidence>
<reference evidence="8 9" key="1">
    <citation type="submission" date="2024-05" db="EMBL/GenBank/DDBJ databases">
        <title>Three bacterial strains, DH-69, EH-24, and ECK-19 isolated from coastal sediments.</title>
        <authorList>
            <person name="Ye Y.-Q."/>
            <person name="Du Z.-J."/>
        </authorList>
    </citation>
    <scope>NUCLEOTIDE SEQUENCE [LARGE SCALE GENOMIC DNA]</scope>
    <source>
        <strain evidence="8 9">ECK-19</strain>
    </source>
</reference>
<dbReference type="InterPro" id="IPR058924">
    <property type="entry name" value="AGPR_dimerisation_dom"/>
</dbReference>